<reference evidence="3 4" key="1">
    <citation type="submission" date="2018-08" db="EMBL/GenBank/DDBJ databases">
        <title>Recombination of ecologically and evolutionarily significant loci maintains genetic cohesion in the Pseudomonas syringae species complex.</title>
        <authorList>
            <person name="Dillon M."/>
            <person name="Thakur S."/>
            <person name="Almeida R.N.D."/>
            <person name="Weir B.S."/>
            <person name="Guttman D.S."/>
        </authorList>
    </citation>
    <scope>NUCLEOTIDE SEQUENCE [LARGE SCALE GENOMIC DNA]</scope>
    <source>
        <strain evidence="3 4">ICMP 13052</strain>
    </source>
</reference>
<feature type="domain" description="TraD/TraG TraM recognition site" evidence="2">
    <location>
        <begin position="412"/>
        <end position="499"/>
    </location>
</feature>
<dbReference type="InterPro" id="IPR032689">
    <property type="entry name" value="TraG-D_C"/>
</dbReference>
<proteinExistence type="predicted"/>
<dbReference type="InterPro" id="IPR027417">
    <property type="entry name" value="P-loop_NTPase"/>
</dbReference>
<dbReference type="Gene3D" id="3.40.50.300">
    <property type="entry name" value="P-loop containing nucleotide triphosphate hydrolases"/>
    <property type="match status" value="2"/>
</dbReference>
<feature type="region of interest" description="Disordered" evidence="1">
    <location>
        <begin position="596"/>
        <end position="619"/>
    </location>
</feature>
<dbReference type="EMBL" id="RBRA01000281">
    <property type="protein sequence ID" value="RMQ19235.1"/>
    <property type="molecule type" value="Genomic_DNA"/>
</dbReference>
<comment type="caution">
    <text evidence="3">The sequence shown here is derived from an EMBL/GenBank/DDBJ whole genome shotgun (WGS) entry which is preliminary data.</text>
</comment>
<dbReference type="AlphaFoldDB" id="A0A3M4JR77"/>
<sequence length="619" mass="67579">MRRLPSRAFSSNPHNPGASWCSGFFVRSLRLTSMSMDQILRSKIGGFKDTLALSSIGAGGLLTSPFFSSVPATLPLAMGAAGAAYVGNRVFDFWKNQLLLESKINIRSATDLAHGDGLLLGFTTDTGQPVRVPDEDFMRHGFILGQSGVGKTVLGKLMMFQQIQRGGGLTFIDGKMNADDIQTIYQYCVWAGREQDLLILNPGNPSLSNTYNPILRGDPDEIAARILSIIPSTENNPGADHYKQSANQGITTLVAAMQAAGLAYNFIDFTILLMNHKAIEELETLLKKTQPHNPATKNFSLFLEQYKIGGKPGMENVVDIKRMKETFGGLAGRMYLFGTGKFGDVMNTYAPEIDLFEAIRAKKIIYVALPTMGKNEAASNFGKMFLGDLRTAISWIQALPEEDRPNPPHFNFMDELGSYAVQSLARPFEQGRSAQMALFPAAQTLANLDVVSPDFKEMVIGNTWTKIFFKIGTQATAVECADLIGMKIGITKSLSGTQNESSSTPLLNVAPEGGTGAAAGISVGEREQEEYKVSPDDLKALGKGECIIQYGGDQIFNVRVPMISIDRKLQKEIGPIRINHFRRPSVKGADFFKNSDKYLGGSGLPTGGRKKQQEQLRDE</sequence>
<dbReference type="SUPFAM" id="SSF52540">
    <property type="entry name" value="P-loop containing nucleoside triphosphate hydrolases"/>
    <property type="match status" value="1"/>
</dbReference>
<name>A0A3M4JR77_9PSED</name>
<evidence type="ECO:0000313" key="3">
    <source>
        <dbReference type="EMBL" id="RMQ19235.1"/>
    </source>
</evidence>
<dbReference type="PANTHER" id="PTHR30121">
    <property type="entry name" value="UNCHARACTERIZED PROTEIN YJGR-RELATED"/>
    <property type="match status" value="1"/>
</dbReference>
<dbReference type="Pfam" id="PF12696">
    <property type="entry name" value="TraG-D_C"/>
    <property type="match status" value="1"/>
</dbReference>
<dbReference type="PANTHER" id="PTHR30121:SF6">
    <property type="entry name" value="SLR6007 PROTEIN"/>
    <property type="match status" value="1"/>
</dbReference>
<organism evidence="3 4">
    <name type="scientific">Pseudomonas syringae pv. delphinii</name>
    <dbReference type="NCBI Taxonomy" id="192088"/>
    <lineage>
        <taxon>Bacteria</taxon>
        <taxon>Pseudomonadati</taxon>
        <taxon>Pseudomonadota</taxon>
        <taxon>Gammaproteobacteria</taxon>
        <taxon>Pseudomonadales</taxon>
        <taxon>Pseudomonadaceae</taxon>
        <taxon>Pseudomonas</taxon>
    </lineage>
</organism>
<evidence type="ECO:0000259" key="2">
    <source>
        <dbReference type="Pfam" id="PF12696"/>
    </source>
</evidence>
<dbReference type="Proteomes" id="UP000269044">
    <property type="component" value="Unassembled WGS sequence"/>
</dbReference>
<gene>
    <name evidence="3" type="ORF">ALQ08_02837</name>
</gene>
<protein>
    <submittedName>
        <fullName evidence="3">Putative TraG protein</fullName>
    </submittedName>
</protein>
<dbReference type="InterPro" id="IPR051162">
    <property type="entry name" value="T4SS_component"/>
</dbReference>
<accession>A0A3M4JR77</accession>
<evidence type="ECO:0000313" key="4">
    <source>
        <dbReference type="Proteomes" id="UP000269044"/>
    </source>
</evidence>
<evidence type="ECO:0000256" key="1">
    <source>
        <dbReference type="SAM" id="MobiDB-lite"/>
    </source>
</evidence>